<evidence type="ECO:0000259" key="1">
    <source>
        <dbReference type="Pfam" id="PF13157"/>
    </source>
</evidence>
<dbReference type="OrthoDB" id="2608125at2"/>
<dbReference type="AlphaFoldDB" id="A0A073JVD8"/>
<dbReference type="Pfam" id="PF13157">
    <property type="entry name" value="Enas"/>
    <property type="match status" value="1"/>
</dbReference>
<sequence length="113" mass="12402">MTISNLTCCSYKKIVQDRICTAWSITGGEIGVQTIYSNNFSKNITASGFIKYQIGTNEITVDFFQGTTVIDSITLQPQSSGTFTVKGFTHIQIVTATGLHQGEFCMTLSYPLQ</sequence>
<protein>
    <recommendedName>
        <fullName evidence="1">Endospore appendages core domain-containing protein</fullName>
    </recommendedName>
</protein>
<dbReference type="EMBL" id="JOTN01000016">
    <property type="protein sequence ID" value="KEK18176.1"/>
    <property type="molecule type" value="Genomic_DNA"/>
</dbReference>
<accession>A0A073JVD8</accession>
<evidence type="ECO:0000313" key="2">
    <source>
        <dbReference type="EMBL" id="KEK18176.1"/>
    </source>
</evidence>
<gene>
    <name evidence="2" type="ORF">BAMA_06325</name>
</gene>
<name>A0A073JVD8_9BACI</name>
<keyword evidence="3" id="KW-1185">Reference proteome</keyword>
<comment type="caution">
    <text evidence="2">The sequence shown here is derived from an EMBL/GenBank/DDBJ whole genome shotgun (WGS) entry which is preliminary data.</text>
</comment>
<feature type="domain" description="Endospore appendages core" evidence="1">
    <location>
        <begin position="6"/>
        <end position="112"/>
    </location>
</feature>
<dbReference type="InterPro" id="IPR025055">
    <property type="entry name" value="Ena_core"/>
</dbReference>
<reference evidence="2 3" key="1">
    <citation type="submission" date="2014-06" db="EMBL/GenBank/DDBJ databases">
        <title>Draft genome sequence of Bacillus manliponensis JCM 15802 (MCCC 1A00708).</title>
        <authorList>
            <person name="Lai Q."/>
            <person name="Liu Y."/>
            <person name="Shao Z."/>
        </authorList>
    </citation>
    <scope>NUCLEOTIDE SEQUENCE [LARGE SCALE GENOMIC DNA]</scope>
    <source>
        <strain evidence="2 3">JCM 15802</strain>
    </source>
</reference>
<dbReference type="Proteomes" id="UP000027822">
    <property type="component" value="Unassembled WGS sequence"/>
</dbReference>
<dbReference type="RefSeq" id="WP_034641403.1">
    <property type="nucleotide sequence ID" value="NZ_CBCSJC010000013.1"/>
</dbReference>
<evidence type="ECO:0000313" key="3">
    <source>
        <dbReference type="Proteomes" id="UP000027822"/>
    </source>
</evidence>
<organism evidence="2 3">
    <name type="scientific">Bacillus manliponensis</name>
    <dbReference type="NCBI Taxonomy" id="574376"/>
    <lineage>
        <taxon>Bacteria</taxon>
        <taxon>Bacillati</taxon>
        <taxon>Bacillota</taxon>
        <taxon>Bacilli</taxon>
        <taxon>Bacillales</taxon>
        <taxon>Bacillaceae</taxon>
        <taxon>Bacillus</taxon>
        <taxon>Bacillus cereus group</taxon>
    </lineage>
</organism>
<proteinExistence type="predicted"/>